<dbReference type="GO" id="GO:0016887">
    <property type="term" value="F:ATP hydrolysis activity"/>
    <property type="evidence" value="ECO:0007669"/>
    <property type="project" value="TreeGrafter"/>
</dbReference>
<keyword evidence="3" id="KW-0067">ATP-binding</keyword>
<dbReference type="Proteomes" id="UP000310639">
    <property type="component" value="Chromosome"/>
</dbReference>
<dbReference type="Gene3D" id="3.40.50.300">
    <property type="entry name" value="P-loop containing nucleotide triphosphate hydrolases"/>
    <property type="match status" value="1"/>
</dbReference>
<evidence type="ECO:0000256" key="3">
    <source>
        <dbReference type="ARBA" id="ARBA00022840"/>
    </source>
</evidence>
<dbReference type="Gene3D" id="3.30.450.90">
    <property type="match status" value="1"/>
</dbReference>
<dbReference type="PANTHER" id="PTHR30258:SF2">
    <property type="entry name" value="COMG OPERON PROTEIN 1"/>
    <property type="match status" value="1"/>
</dbReference>
<dbReference type="GO" id="GO:0005886">
    <property type="term" value="C:plasma membrane"/>
    <property type="evidence" value="ECO:0007669"/>
    <property type="project" value="TreeGrafter"/>
</dbReference>
<sequence length="592" mass="66371">MTIRFTPRPSAVRKIAPTLCVERILCKISVISGRMNSLYHSLNHKHFAIMLVMDEDSIQIRRRQQDEDATRKRASILGLQYLDTRSFEADLPLERDILTIDEMYKGRIIPLAHNDTDLSYRFGVTSQTPQSLIAKMTKDYREVGKVAHFFLISGAAFRSFMLRFDPPKSIVYDDIEIAKEGDSETLQQVSQTLATVSSNDVFNYIVDQADRLGASDIHIENQRESIRIRMRVDGALHPVAELSRDRYRVIMATLASRANISTAATEPQSGHMQQEIYRDGASHLLNLRVEAVPTVYGQDVVMRLFNFDTAMLNLDLLSITPAERAQIDEVISHPRGMVLMVGPTGSGKSTTLYSILNALNTTNRKIITLEDPVENTIPGVTQIPIDTTAGQEFADGLRSVLRMDPDVVMVGEIRDNETARTAIQASITGHLVLSSFHANSTAAAFSRMIDMIGQNPIFSSAVRLLIAQRLVRRLHDDSKEEYEPDEATRRWVKETLKGIPDTVDCPDLDTFKLWRPVSTPEAPFGYKGRIPVMEQLIVTEEIQKFLRGDIVDIHAEAIEEVAKKQGTITLLQAGVLAALRGETTIEEVNRVI</sequence>
<keyword evidence="6" id="KW-1185">Reference proteome</keyword>
<dbReference type="SMART" id="SM00382">
    <property type="entry name" value="AAA"/>
    <property type="match status" value="1"/>
</dbReference>
<evidence type="ECO:0000259" key="4">
    <source>
        <dbReference type="PROSITE" id="PS00662"/>
    </source>
</evidence>
<keyword evidence="2" id="KW-0547">Nucleotide-binding</keyword>
<dbReference type="GO" id="GO:0005524">
    <property type="term" value="F:ATP binding"/>
    <property type="evidence" value="ECO:0007669"/>
    <property type="project" value="UniProtKB-KW"/>
</dbReference>
<dbReference type="KEGG" id="nft:FBF37_02430"/>
<evidence type="ECO:0000256" key="2">
    <source>
        <dbReference type="ARBA" id="ARBA00022741"/>
    </source>
</evidence>
<evidence type="ECO:0000313" key="5">
    <source>
        <dbReference type="EMBL" id="QCT42314.1"/>
    </source>
</evidence>
<dbReference type="InterPro" id="IPR001482">
    <property type="entry name" value="T2SS/T4SS_dom"/>
</dbReference>
<proteinExistence type="inferred from homology"/>
<dbReference type="InterPro" id="IPR027417">
    <property type="entry name" value="P-loop_NTPase"/>
</dbReference>
<dbReference type="SUPFAM" id="SSF52540">
    <property type="entry name" value="P-loop containing nucleoside triphosphate hydrolases"/>
    <property type="match status" value="1"/>
</dbReference>
<dbReference type="PROSITE" id="PS00662">
    <property type="entry name" value="T2SP_E"/>
    <property type="match status" value="1"/>
</dbReference>
<dbReference type="CDD" id="cd01129">
    <property type="entry name" value="PulE-GspE-like"/>
    <property type="match status" value="1"/>
</dbReference>
<dbReference type="EMBL" id="CP040004">
    <property type="protein sequence ID" value="QCT42314.1"/>
    <property type="molecule type" value="Genomic_DNA"/>
</dbReference>
<organism evidence="5 6">
    <name type="scientific">Candidatus Nanosynbacter featherlites</name>
    <dbReference type="NCBI Taxonomy" id="2572088"/>
    <lineage>
        <taxon>Bacteria</taxon>
        <taxon>Candidatus Saccharimonadota</taxon>
        <taxon>Candidatus Saccharimonadia</taxon>
        <taxon>Candidatus Nanosynbacterales</taxon>
        <taxon>Candidatus Nanosynbacteraceae</taxon>
        <taxon>Candidatus Nanosynbacter</taxon>
    </lineage>
</organism>
<comment type="similarity">
    <text evidence="1">Belongs to the GSP E family.</text>
</comment>
<evidence type="ECO:0000256" key="1">
    <source>
        <dbReference type="ARBA" id="ARBA00006611"/>
    </source>
</evidence>
<name>A0A4P9A3B6_9BACT</name>
<dbReference type="Pfam" id="PF00437">
    <property type="entry name" value="T2SSE"/>
    <property type="match status" value="1"/>
</dbReference>
<accession>A0A4P9A3B6</accession>
<dbReference type="InterPro" id="IPR003593">
    <property type="entry name" value="AAA+_ATPase"/>
</dbReference>
<feature type="domain" description="Bacterial type II secretion system protein E" evidence="4">
    <location>
        <begin position="401"/>
        <end position="415"/>
    </location>
</feature>
<evidence type="ECO:0000313" key="6">
    <source>
        <dbReference type="Proteomes" id="UP000310639"/>
    </source>
</evidence>
<protein>
    <submittedName>
        <fullName evidence="5">Type II/IV secretion system protein</fullName>
    </submittedName>
</protein>
<dbReference type="OrthoDB" id="9804785at2"/>
<dbReference type="PANTHER" id="PTHR30258">
    <property type="entry name" value="TYPE II SECRETION SYSTEM PROTEIN GSPE-RELATED"/>
    <property type="match status" value="1"/>
</dbReference>
<gene>
    <name evidence="5" type="ORF">FBF37_02430</name>
</gene>
<reference evidence="5 6" key="1">
    <citation type="submission" date="2019-04" db="EMBL/GenBank/DDBJ databases">
        <title>Saccharibacteria TM7 genomes.</title>
        <authorList>
            <person name="Bor B."/>
            <person name="He X."/>
            <person name="Chen T."/>
            <person name="Dewhirst F.E."/>
        </authorList>
    </citation>
    <scope>NUCLEOTIDE SEQUENCE [LARGE SCALE GENOMIC DNA]</scope>
    <source>
        <strain evidence="5 6">BB001</strain>
    </source>
</reference>
<dbReference type="AlphaFoldDB" id="A0A4P9A3B6"/>